<evidence type="ECO:0000313" key="3">
    <source>
        <dbReference type="Proteomes" id="UP000609346"/>
    </source>
</evidence>
<name>A0ABR8MY57_9BACL</name>
<evidence type="ECO:0000313" key="2">
    <source>
        <dbReference type="EMBL" id="MBD3919986.1"/>
    </source>
</evidence>
<dbReference type="InterPro" id="IPR046953">
    <property type="entry name" value="Spore_GerAC-like_C"/>
</dbReference>
<dbReference type="Gene3D" id="3.30.300.210">
    <property type="entry name" value="Nutrient germinant receptor protein C, domain 3"/>
    <property type="match status" value="1"/>
</dbReference>
<evidence type="ECO:0000259" key="1">
    <source>
        <dbReference type="Pfam" id="PF05504"/>
    </source>
</evidence>
<accession>A0ABR8MY57</accession>
<feature type="domain" description="Spore germination GerAC-like C-terminal" evidence="1">
    <location>
        <begin position="2"/>
        <end position="57"/>
    </location>
</feature>
<dbReference type="InterPro" id="IPR038501">
    <property type="entry name" value="Spore_GerAC_C_sf"/>
</dbReference>
<comment type="caution">
    <text evidence="2">The sequence shown here is derived from an EMBL/GenBank/DDBJ whole genome shotgun (WGS) entry which is preliminary data.</text>
</comment>
<dbReference type="Pfam" id="PF05504">
    <property type="entry name" value="Spore_GerAC"/>
    <property type="match status" value="1"/>
</dbReference>
<sequence length="73" mass="8935">MLIAQTQEAGSDIFGFGEFIRAKKRSYWNTNVTTKERWQEQYKDVTFDIDTHVNVRRWCSRRDRHECRCWLYG</sequence>
<dbReference type="Proteomes" id="UP000609346">
    <property type="component" value="Unassembled WGS sequence"/>
</dbReference>
<keyword evidence="3" id="KW-1185">Reference proteome</keyword>
<proteinExistence type="predicted"/>
<protein>
    <submittedName>
        <fullName evidence="2">Ger(X)C family spore germination C-terminal domain-containing protein</fullName>
    </submittedName>
</protein>
<organism evidence="2 3">
    <name type="scientific">Paenibacillus terricola</name>
    <dbReference type="NCBI Taxonomy" id="2763503"/>
    <lineage>
        <taxon>Bacteria</taxon>
        <taxon>Bacillati</taxon>
        <taxon>Bacillota</taxon>
        <taxon>Bacilli</taxon>
        <taxon>Bacillales</taxon>
        <taxon>Paenibacillaceae</taxon>
        <taxon>Paenibacillus</taxon>
    </lineage>
</organism>
<gene>
    <name evidence="2" type="ORF">H8B09_14575</name>
</gene>
<dbReference type="EMBL" id="JACXZA010000003">
    <property type="protein sequence ID" value="MBD3919986.1"/>
    <property type="molecule type" value="Genomic_DNA"/>
</dbReference>
<reference evidence="2 3" key="1">
    <citation type="submission" date="2020-09" db="EMBL/GenBank/DDBJ databases">
        <title>Paenibacillus sp. strain PR3 16S rRNA gene Genome sequencing and assembly.</title>
        <authorList>
            <person name="Kim J."/>
        </authorList>
    </citation>
    <scope>NUCLEOTIDE SEQUENCE [LARGE SCALE GENOMIC DNA]</scope>
    <source>
        <strain evidence="2 3">PR3</strain>
    </source>
</reference>